<dbReference type="Gene3D" id="1.10.260.40">
    <property type="entry name" value="lambda repressor-like DNA-binding domains"/>
    <property type="match status" value="1"/>
</dbReference>
<evidence type="ECO:0000313" key="3">
    <source>
        <dbReference type="Proteomes" id="UP000653076"/>
    </source>
</evidence>
<proteinExistence type="predicted"/>
<gene>
    <name evidence="2" type="ORF">Vqi01_06400</name>
</gene>
<keyword evidence="3" id="KW-1185">Reference proteome</keyword>
<sequence>MPRPNRPRSLASEANLAQRIAHEREQRGLSYEALARLMTEAGCSIQGSAIYKIEKANPPRRVTVDELVALSKVLGLSVDELLMPMEMVEQRQAQSILQELSQVETLLADATERAVALFVQYFELTATNPELREYIEHHWFAPLSPGGQAFTFAVRGESVTDEQVRDQVREFLWSAFDTALKRATPAARGQWESS</sequence>
<comment type="caution">
    <text evidence="2">The sequence shown here is derived from an EMBL/GenBank/DDBJ whole genome shotgun (WGS) entry which is preliminary data.</text>
</comment>
<organism evidence="2 3">
    <name type="scientific">Micromonospora qiuiae</name>
    <dbReference type="NCBI Taxonomy" id="502268"/>
    <lineage>
        <taxon>Bacteria</taxon>
        <taxon>Bacillati</taxon>
        <taxon>Actinomycetota</taxon>
        <taxon>Actinomycetes</taxon>
        <taxon>Micromonosporales</taxon>
        <taxon>Micromonosporaceae</taxon>
        <taxon>Micromonospora</taxon>
    </lineage>
</organism>
<evidence type="ECO:0000259" key="1">
    <source>
        <dbReference type="PROSITE" id="PS50943"/>
    </source>
</evidence>
<reference evidence="2 3" key="1">
    <citation type="submission" date="2021-01" db="EMBL/GenBank/DDBJ databases">
        <title>Whole genome shotgun sequence of Verrucosispora qiuiae NBRC 106684.</title>
        <authorList>
            <person name="Komaki H."/>
            <person name="Tamura T."/>
        </authorList>
    </citation>
    <scope>NUCLEOTIDE SEQUENCE [LARGE SCALE GENOMIC DNA]</scope>
    <source>
        <strain evidence="2 3">NBRC 106684</strain>
    </source>
</reference>
<dbReference type="InterPro" id="IPR001387">
    <property type="entry name" value="Cro/C1-type_HTH"/>
</dbReference>
<dbReference type="CDD" id="cd00093">
    <property type="entry name" value="HTH_XRE"/>
    <property type="match status" value="1"/>
</dbReference>
<dbReference type="Proteomes" id="UP000653076">
    <property type="component" value="Unassembled WGS sequence"/>
</dbReference>
<dbReference type="SUPFAM" id="SSF47413">
    <property type="entry name" value="lambda repressor-like DNA-binding domains"/>
    <property type="match status" value="1"/>
</dbReference>
<dbReference type="Pfam" id="PF01381">
    <property type="entry name" value="HTH_3"/>
    <property type="match status" value="1"/>
</dbReference>
<name>A0ABQ4J5N7_9ACTN</name>
<feature type="domain" description="HTH cro/C1-type" evidence="1">
    <location>
        <begin position="20"/>
        <end position="81"/>
    </location>
</feature>
<dbReference type="SMART" id="SM00530">
    <property type="entry name" value="HTH_XRE"/>
    <property type="match status" value="1"/>
</dbReference>
<dbReference type="InterPro" id="IPR010982">
    <property type="entry name" value="Lambda_DNA-bd_dom_sf"/>
</dbReference>
<evidence type="ECO:0000313" key="2">
    <source>
        <dbReference type="EMBL" id="GIJ25478.1"/>
    </source>
</evidence>
<accession>A0ABQ4J5N7</accession>
<dbReference type="EMBL" id="BOPC01000009">
    <property type="protein sequence ID" value="GIJ25478.1"/>
    <property type="molecule type" value="Genomic_DNA"/>
</dbReference>
<protein>
    <recommendedName>
        <fullName evidence="1">HTH cro/C1-type domain-containing protein</fullName>
    </recommendedName>
</protein>
<dbReference type="RefSeq" id="WP_204032797.1">
    <property type="nucleotide sequence ID" value="NZ_BOPC01000009.1"/>
</dbReference>
<dbReference type="PROSITE" id="PS50943">
    <property type="entry name" value="HTH_CROC1"/>
    <property type="match status" value="1"/>
</dbReference>